<comment type="caution">
    <text evidence="1">The sequence shown here is derived from an EMBL/GenBank/DDBJ whole genome shotgun (WGS) entry which is preliminary data.</text>
</comment>
<dbReference type="RefSeq" id="WP_190550105.1">
    <property type="nucleotide sequence ID" value="NZ_CAWPNO010000108.1"/>
</dbReference>
<gene>
    <name evidence="1" type="ORF">H6G24_31315</name>
</gene>
<dbReference type="Gene3D" id="3.30.420.610">
    <property type="entry name" value="LOTUS domain-like"/>
    <property type="match status" value="1"/>
</dbReference>
<name>A0ABR8AKV7_9CYAN</name>
<organism evidence="1 2">
    <name type="scientific">Calothrix parietina FACHB-288</name>
    <dbReference type="NCBI Taxonomy" id="2692896"/>
    <lineage>
        <taxon>Bacteria</taxon>
        <taxon>Bacillati</taxon>
        <taxon>Cyanobacteriota</taxon>
        <taxon>Cyanophyceae</taxon>
        <taxon>Nostocales</taxon>
        <taxon>Calotrichaceae</taxon>
        <taxon>Calothrix</taxon>
    </lineage>
</organism>
<evidence type="ECO:0000313" key="1">
    <source>
        <dbReference type="EMBL" id="MBD2199913.1"/>
    </source>
</evidence>
<dbReference type="EMBL" id="JACJQH010000071">
    <property type="protein sequence ID" value="MBD2199913.1"/>
    <property type="molecule type" value="Genomic_DNA"/>
</dbReference>
<dbReference type="InterPro" id="IPR041966">
    <property type="entry name" value="LOTUS-like"/>
</dbReference>
<sequence>MEHTNKDLVNQVLIKIGRNVLVFQQIEKGLKLLLPYIQPDDARQSINIFSNYRKANEKSTLGNLINNFIECCDYDSDYFVENLKTVVANRNQLIHHFGGLQGMNILATKEGCLSCISELEVQYKEALFFYKDINLFVIALLYHLREIYGESHSQLDLLYKQRRAEVISEVEYINLLDPSDTGWDNTKIVKLLRLAEINTEKIGDMTLLSRAGDFIKSQDPECTPKKYGIKTLKGILKVSGLFEIVESQNEQQKSECILYKSKVTQNP</sequence>
<evidence type="ECO:0008006" key="3">
    <source>
        <dbReference type="Google" id="ProtNLM"/>
    </source>
</evidence>
<proteinExistence type="predicted"/>
<reference evidence="1 2" key="1">
    <citation type="journal article" date="2020" name="ISME J.">
        <title>Comparative genomics reveals insights into cyanobacterial evolution and habitat adaptation.</title>
        <authorList>
            <person name="Chen M.Y."/>
            <person name="Teng W.K."/>
            <person name="Zhao L."/>
            <person name="Hu C.X."/>
            <person name="Zhou Y.K."/>
            <person name="Han B.P."/>
            <person name="Song L.R."/>
            <person name="Shu W.S."/>
        </authorList>
    </citation>
    <scope>NUCLEOTIDE SEQUENCE [LARGE SCALE GENOMIC DNA]</scope>
    <source>
        <strain evidence="1 2">FACHB-288</strain>
    </source>
</reference>
<protein>
    <recommendedName>
        <fullName evidence="3">HTH OST-type domain-containing protein</fullName>
    </recommendedName>
</protein>
<dbReference type="Proteomes" id="UP000658514">
    <property type="component" value="Unassembled WGS sequence"/>
</dbReference>
<dbReference type="CDD" id="cd10146">
    <property type="entry name" value="LabA_like_C"/>
    <property type="match status" value="1"/>
</dbReference>
<keyword evidence="2" id="KW-1185">Reference proteome</keyword>
<accession>A0ABR8AKV7</accession>
<evidence type="ECO:0000313" key="2">
    <source>
        <dbReference type="Proteomes" id="UP000658514"/>
    </source>
</evidence>